<evidence type="ECO:0000313" key="4">
    <source>
        <dbReference type="EMBL" id="TCN30336.1"/>
    </source>
</evidence>
<dbReference type="InterPro" id="IPR004821">
    <property type="entry name" value="Cyt_trans-like"/>
</dbReference>
<dbReference type="Gene3D" id="3.40.50.620">
    <property type="entry name" value="HUPs"/>
    <property type="match status" value="1"/>
</dbReference>
<sequence length="144" mass="15162">MTIVVSGGFDPIHPGHVEMILEAAMMAPVAVVLNSDAWLMRKKGYVFQTWQDRAAILGAIRGVVGVHPVDDSDGTVCEALRRLRPTYFANGGDRTNTNTPELALCSDLGITAVFGVGGGKIASSSEIVARAVAVKPERSDVPSA</sequence>
<protein>
    <submittedName>
        <fullName evidence="4">Cytidyltransferase-like protein</fullName>
    </submittedName>
</protein>
<evidence type="ECO:0000256" key="2">
    <source>
        <dbReference type="ARBA" id="ARBA00022695"/>
    </source>
</evidence>
<dbReference type="Pfam" id="PF01467">
    <property type="entry name" value="CTP_transf_like"/>
    <property type="match status" value="1"/>
</dbReference>
<evidence type="ECO:0000259" key="3">
    <source>
        <dbReference type="Pfam" id="PF01467"/>
    </source>
</evidence>
<name>A0A4R2BS64_9HYPH</name>
<keyword evidence="1 4" id="KW-0808">Transferase</keyword>
<evidence type="ECO:0000313" key="5">
    <source>
        <dbReference type="Proteomes" id="UP000295043"/>
    </source>
</evidence>
<dbReference type="NCBIfam" id="TIGR00125">
    <property type="entry name" value="cyt_tran_rel"/>
    <property type="match status" value="1"/>
</dbReference>
<dbReference type="RefSeq" id="WP_132075894.1">
    <property type="nucleotide sequence ID" value="NZ_SLVU01000008.1"/>
</dbReference>
<accession>A0A4R2BS64</accession>
<dbReference type="InterPro" id="IPR050385">
    <property type="entry name" value="Archaeal_FAD_synthase"/>
</dbReference>
<dbReference type="SUPFAM" id="SSF52374">
    <property type="entry name" value="Nucleotidylyl transferase"/>
    <property type="match status" value="1"/>
</dbReference>
<proteinExistence type="predicted"/>
<dbReference type="Proteomes" id="UP000295043">
    <property type="component" value="Unassembled WGS sequence"/>
</dbReference>
<dbReference type="InterPro" id="IPR014729">
    <property type="entry name" value="Rossmann-like_a/b/a_fold"/>
</dbReference>
<dbReference type="EMBL" id="SLVU01000008">
    <property type="protein sequence ID" value="TCN30336.1"/>
    <property type="molecule type" value="Genomic_DNA"/>
</dbReference>
<feature type="domain" description="Cytidyltransferase-like" evidence="3">
    <location>
        <begin position="6"/>
        <end position="96"/>
    </location>
</feature>
<evidence type="ECO:0000256" key="1">
    <source>
        <dbReference type="ARBA" id="ARBA00022679"/>
    </source>
</evidence>
<dbReference type="AlphaFoldDB" id="A0A4R2BS64"/>
<organism evidence="4 5">
    <name type="scientific">Sinorhizobium americanum</name>
    <dbReference type="NCBI Taxonomy" id="194963"/>
    <lineage>
        <taxon>Bacteria</taxon>
        <taxon>Pseudomonadati</taxon>
        <taxon>Pseudomonadota</taxon>
        <taxon>Alphaproteobacteria</taxon>
        <taxon>Hyphomicrobiales</taxon>
        <taxon>Rhizobiaceae</taxon>
        <taxon>Sinorhizobium/Ensifer group</taxon>
        <taxon>Sinorhizobium</taxon>
    </lineage>
</organism>
<reference evidence="4 5" key="1">
    <citation type="submission" date="2019-03" db="EMBL/GenBank/DDBJ databases">
        <title>Genomic Encyclopedia of Type Strains, Phase IV (KMG-V): Genome sequencing to study the core and pangenomes of soil and plant-associated prokaryotes.</title>
        <authorList>
            <person name="Whitman W."/>
        </authorList>
    </citation>
    <scope>NUCLEOTIDE SEQUENCE [LARGE SCALE GENOMIC DNA]</scope>
    <source>
        <strain evidence="4 5">23C40</strain>
    </source>
</reference>
<comment type="caution">
    <text evidence="4">The sequence shown here is derived from an EMBL/GenBank/DDBJ whole genome shotgun (WGS) entry which is preliminary data.</text>
</comment>
<keyword evidence="2" id="KW-0548">Nucleotidyltransferase</keyword>
<dbReference type="PANTHER" id="PTHR43793">
    <property type="entry name" value="FAD SYNTHASE"/>
    <property type="match status" value="1"/>
</dbReference>
<dbReference type="GO" id="GO:0016779">
    <property type="term" value="F:nucleotidyltransferase activity"/>
    <property type="evidence" value="ECO:0007669"/>
    <property type="project" value="UniProtKB-KW"/>
</dbReference>
<gene>
    <name evidence="4" type="ORF">EV184_108210</name>
</gene>
<dbReference type="PANTHER" id="PTHR43793:SF1">
    <property type="entry name" value="FAD SYNTHASE"/>
    <property type="match status" value="1"/>
</dbReference>